<proteinExistence type="predicted"/>
<feature type="region of interest" description="Disordered" evidence="1">
    <location>
        <begin position="500"/>
        <end position="532"/>
    </location>
</feature>
<dbReference type="AlphaFoldDB" id="A0A2A2KL73"/>
<reference evidence="2 3" key="1">
    <citation type="journal article" date="2017" name="Curr. Biol.">
        <title>Genome architecture and evolution of a unichromosomal asexual nematode.</title>
        <authorList>
            <person name="Fradin H."/>
            <person name="Zegar C."/>
            <person name="Gutwein M."/>
            <person name="Lucas J."/>
            <person name="Kovtun M."/>
            <person name="Corcoran D."/>
            <person name="Baugh L.R."/>
            <person name="Kiontke K."/>
            <person name="Gunsalus K."/>
            <person name="Fitch D.H."/>
            <person name="Piano F."/>
        </authorList>
    </citation>
    <scope>NUCLEOTIDE SEQUENCE [LARGE SCALE GENOMIC DNA]</scope>
    <source>
        <strain evidence="2">PF1309</strain>
    </source>
</reference>
<name>A0A2A2KL73_9BILA</name>
<accession>A0A2A2KL73</accession>
<dbReference type="InterPro" id="IPR029034">
    <property type="entry name" value="Cystine-knot_cytokine"/>
</dbReference>
<dbReference type="PANTHER" id="PTHR33995">
    <property type="entry name" value="PROTEIN CBG18546"/>
    <property type="match status" value="1"/>
</dbReference>
<feature type="compositionally biased region" description="Low complexity" evidence="1">
    <location>
        <begin position="510"/>
        <end position="532"/>
    </location>
</feature>
<evidence type="ECO:0000256" key="1">
    <source>
        <dbReference type="SAM" id="MobiDB-lite"/>
    </source>
</evidence>
<comment type="caution">
    <text evidence="2">The sequence shown here is derived from an EMBL/GenBank/DDBJ whole genome shotgun (WGS) entry which is preliminary data.</text>
</comment>
<evidence type="ECO:0000313" key="2">
    <source>
        <dbReference type="EMBL" id="PAV74685.1"/>
    </source>
</evidence>
<feature type="region of interest" description="Disordered" evidence="1">
    <location>
        <begin position="959"/>
        <end position="1034"/>
    </location>
</feature>
<dbReference type="PANTHER" id="PTHR33995:SF4">
    <property type="entry name" value="PROTEIN CBG09882"/>
    <property type="match status" value="1"/>
</dbReference>
<dbReference type="STRING" id="2018661.A0A2A2KL73"/>
<dbReference type="SUPFAM" id="SSF57501">
    <property type="entry name" value="Cystine-knot cytokines"/>
    <property type="match status" value="1"/>
</dbReference>
<keyword evidence="3" id="KW-1185">Reference proteome</keyword>
<feature type="compositionally biased region" description="Basic and acidic residues" evidence="1">
    <location>
        <begin position="137"/>
        <end position="146"/>
    </location>
</feature>
<protein>
    <submittedName>
        <fullName evidence="2">Uncharacterized protein</fullName>
    </submittedName>
</protein>
<feature type="region of interest" description="Disordered" evidence="1">
    <location>
        <begin position="738"/>
        <end position="799"/>
    </location>
</feature>
<dbReference type="EMBL" id="LIAE01008298">
    <property type="protein sequence ID" value="PAV74685.1"/>
    <property type="molecule type" value="Genomic_DNA"/>
</dbReference>
<feature type="non-terminal residue" evidence="2">
    <location>
        <position position="1"/>
    </location>
</feature>
<feature type="compositionally biased region" description="Polar residues" evidence="1">
    <location>
        <begin position="500"/>
        <end position="509"/>
    </location>
</feature>
<feature type="compositionally biased region" description="Polar residues" evidence="1">
    <location>
        <begin position="765"/>
        <end position="778"/>
    </location>
</feature>
<feature type="compositionally biased region" description="Polar residues" evidence="1">
    <location>
        <begin position="127"/>
        <end position="136"/>
    </location>
</feature>
<sequence length="1096" mass="120205">ETDSNETSQAYKGVIEYAFINKLFPFLMHDGKMNKQNSNEIAVNATTSETTTTTDPASSTTEIRQSIVTEITTRTENEPSSTMNSEASSNANDQSKTAQMTVSEILEDSSSPIGGSTTVGISQTTLEQATDLSSESASKEVEENHSSDGLNRVTGLESTTNFDDLLSSDINQELTTVDEVSFNSEQTSKSFNKGTSQTEVSVRTSFDYITPSDYPATSIPTNEHFGTTEGFSNFQSTESATHKHPETDVFTDNGRRIDTIEIDYQITLQQEQITPEFVSEVVTSSDQVQTSFNEKSIRVTSQGIESPTDGEVSSSLTTENGHIFTNELELLNPIHKPTSQQTTPLGSTVRFHLTEYSTPPSSNQITDRTQASIVSNIDESRTTTEVITTENVESLQERIIQTTAVQLPDGTKSDNSTTVITDKTILPNVKKTDSPNTDTNQEFSTRSSTSTITVQLQEETNRNDYPPKTLAPQISTETFKEFPGSSTALRTLKSNIKNESFSTQSDLQLATSTSSADAGISSSRDSSTQSNRRILTEYEVNPKSTTHIDNNPTIYLTSTQLVGKSSSLEQAMSSTPAMPNLLEPILTSPESVTKLDHFSTKFETQTSTKGTTGSKTIISNDEISTSPKILMQPTDDLILTEQKIRATTEIPKSLQTTLKSFTTPSKLVSETSHSTHPPVTQTDSFTGTAKMIFTSTHPKEIHVPSGISQESTKVAEISTASIQRSTVVPNLTESTSNAYLEQSSEDVHRSTESVSKLSTAVPKLPNTSIHSSRPSTASKIPALPTARNSEMTISDTHQRHLPKSLTTESISTTSKPIGTSTRAHRLHIDPSEENSPLSSTNVHHTSMDLPSTVLADNPPTSTQCPCLGNILSGCLPYDSRLQAMTLEEAMIAFPDLTRSQNIVQPTTIEDEIACTTKECIDCQKDMRKKLAEVGLLPNAIDIAMHAQGNYTNCKKYGFSSGDKKKKDKKKKDSHESSESKEEKEDHKRKNKDEDKKKKQKQKQKDKSSEKKDKSEERDRKKKKHKRQTLADGVTDPNIIGTRYTMSCTQKGVATDSSGFVPLCSSCWVWRKLPDNYSPQYINELVCDNSDGSCLSG</sequence>
<organism evidence="2 3">
    <name type="scientific">Diploscapter pachys</name>
    <dbReference type="NCBI Taxonomy" id="2018661"/>
    <lineage>
        <taxon>Eukaryota</taxon>
        <taxon>Metazoa</taxon>
        <taxon>Ecdysozoa</taxon>
        <taxon>Nematoda</taxon>
        <taxon>Chromadorea</taxon>
        <taxon>Rhabditida</taxon>
        <taxon>Rhabditina</taxon>
        <taxon>Rhabditomorpha</taxon>
        <taxon>Rhabditoidea</taxon>
        <taxon>Rhabditidae</taxon>
        <taxon>Diploscapter</taxon>
    </lineage>
</organism>
<feature type="region of interest" description="Disordered" evidence="1">
    <location>
        <begin position="127"/>
        <end position="155"/>
    </location>
</feature>
<feature type="compositionally biased region" description="Basic and acidic residues" evidence="1">
    <location>
        <begin position="970"/>
        <end position="1018"/>
    </location>
</feature>
<feature type="compositionally biased region" description="Polar residues" evidence="1">
    <location>
        <begin position="786"/>
        <end position="795"/>
    </location>
</feature>
<evidence type="ECO:0000313" key="3">
    <source>
        <dbReference type="Proteomes" id="UP000218231"/>
    </source>
</evidence>
<feature type="region of interest" description="Disordered" evidence="1">
    <location>
        <begin position="428"/>
        <end position="451"/>
    </location>
</feature>
<feature type="region of interest" description="Disordered" evidence="1">
    <location>
        <begin position="70"/>
        <end position="98"/>
    </location>
</feature>
<dbReference type="Proteomes" id="UP000218231">
    <property type="component" value="Unassembled WGS sequence"/>
</dbReference>
<gene>
    <name evidence="2" type="ORF">WR25_19464</name>
</gene>
<feature type="compositionally biased region" description="Polar residues" evidence="1">
    <location>
        <begin position="434"/>
        <end position="451"/>
    </location>
</feature>